<dbReference type="EMBL" id="RQET01000004">
    <property type="protein sequence ID" value="TGK12158.1"/>
    <property type="molecule type" value="Genomic_DNA"/>
</dbReference>
<dbReference type="OrthoDB" id="9767435at2"/>
<feature type="domain" description="Histidine kinase" evidence="9">
    <location>
        <begin position="154"/>
        <end position="350"/>
    </location>
</feature>
<dbReference type="SUPFAM" id="SSF55785">
    <property type="entry name" value="PYP-like sensor domain (PAS domain)"/>
    <property type="match status" value="1"/>
</dbReference>
<dbReference type="InterPro" id="IPR000014">
    <property type="entry name" value="PAS"/>
</dbReference>
<dbReference type="InterPro" id="IPR011495">
    <property type="entry name" value="Sig_transdc_His_kin_sub2_dim/P"/>
</dbReference>
<keyword evidence="5" id="KW-0547">Nucleotide-binding</keyword>
<dbReference type="Pfam" id="PF02518">
    <property type="entry name" value="HATPase_c"/>
    <property type="match status" value="1"/>
</dbReference>
<comment type="catalytic activity">
    <reaction evidence="1">
        <text>ATP + protein L-histidine = ADP + protein N-phospho-L-histidine.</text>
        <dbReference type="EC" id="2.7.13.3"/>
    </reaction>
</comment>
<dbReference type="InterPro" id="IPR035965">
    <property type="entry name" value="PAS-like_dom_sf"/>
</dbReference>
<dbReference type="EC" id="2.7.13.3" evidence="2"/>
<dbReference type="AlphaFoldDB" id="A0A4R9GHG6"/>
<dbReference type="PANTHER" id="PTHR41523">
    <property type="entry name" value="TWO-COMPONENT SYSTEM SENSOR PROTEIN"/>
    <property type="match status" value="1"/>
</dbReference>
<evidence type="ECO:0000313" key="11">
    <source>
        <dbReference type="EMBL" id="TGK12158.1"/>
    </source>
</evidence>
<dbReference type="PANTHER" id="PTHR41523:SF8">
    <property type="entry name" value="ETHYLENE RESPONSE SENSOR PROTEIN"/>
    <property type="match status" value="1"/>
</dbReference>
<evidence type="ECO:0000256" key="6">
    <source>
        <dbReference type="ARBA" id="ARBA00022777"/>
    </source>
</evidence>
<evidence type="ECO:0000256" key="2">
    <source>
        <dbReference type="ARBA" id="ARBA00012438"/>
    </source>
</evidence>
<dbReference type="GO" id="GO:0005524">
    <property type="term" value="F:ATP binding"/>
    <property type="evidence" value="ECO:0007669"/>
    <property type="project" value="UniProtKB-KW"/>
</dbReference>
<dbReference type="Pfam" id="PF08448">
    <property type="entry name" value="PAS_4"/>
    <property type="match status" value="1"/>
</dbReference>
<reference evidence="11" key="1">
    <citation type="journal article" date="2019" name="PLoS Negl. Trop. Dis.">
        <title>Revisiting the worldwide diversity of Leptospira species in the environment.</title>
        <authorList>
            <person name="Vincent A.T."/>
            <person name="Schiettekatte O."/>
            <person name="Bourhy P."/>
            <person name="Veyrier F.J."/>
            <person name="Picardeau M."/>
        </authorList>
    </citation>
    <scope>NUCLEOTIDE SEQUENCE [LARGE SCALE GENOMIC DNA]</scope>
    <source>
        <strain evidence="11">SSW15</strain>
    </source>
</reference>
<keyword evidence="8" id="KW-0843">Virulence</keyword>
<accession>A0A4R9GHG6</accession>
<dbReference type="InterPro" id="IPR013656">
    <property type="entry name" value="PAS_4"/>
</dbReference>
<keyword evidence="4" id="KW-0808">Transferase</keyword>
<dbReference type="InterPro" id="IPR000700">
    <property type="entry name" value="PAS-assoc_C"/>
</dbReference>
<evidence type="ECO:0000259" key="9">
    <source>
        <dbReference type="PROSITE" id="PS50109"/>
    </source>
</evidence>
<dbReference type="SUPFAM" id="SSF55874">
    <property type="entry name" value="ATPase domain of HSP90 chaperone/DNA topoisomerase II/histidine kinase"/>
    <property type="match status" value="1"/>
</dbReference>
<dbReference type="Gene3D" id="3.30.565.10">
    <property type="entry name" value="Histidine kinase-like ATPase, C-terminal domain"/>
    <property type="match status" value="1"/>
</dbReference>
<feature type="domain" description="PAC" evidence="10">
    <location>
        <begin position="90"/>
        <end position="143"/>
    </location>
</feature>
<comment type="caution">
    <text evidence="11">The sequence shown here is derived from an EMBL/GenBank/DDBJ whole genome shotgun (WGS) entry which is preliminary data.</text>
</comment>
<dbReference type="SMART" id="SM00387">
    <property type="entry name" value="HATPase_c"/>
    <property type="match status" value="1"/>
</dbReference>
<dbReference type="InterPro" id="IPR003594">
    <property type="entry name" value="HATPase_dom"/>
</dbReference>
<gene>
    <name evidence="11" type="ORF">EHO60_07785</name>
</gene>
<organism evidence="11 12">
    <name type="scientific">Leptospira fletcheri</name>
    <dbReference type="NCBI Taxonomy" id="2484981"/>
    <lineage>
        <taxon>Bacteria</taxon>
        <taxon>Pseudomonadati</taxon>
        <taxon>Spirochaetota</taxon>
        <taxon>Spirochaetia</taxon>
        <taxon>Leptospirales</taxon>
        <taxon>Leptospiraceae</taxon>
        <taxon>Leptospira</taxon>
    </lineage>
</organism>
<dbReference type="GO" id="GO:0004673">
    <property type="term" value="F:protein histidine kinase activity"/>
    <property type="evidence" value="ECO:0007669"/>
    <property type="project" value="UniProtKB-EC"/>
</dbReference>
<dbReference type="NCBIfam" id="TIGR00229">
    <property type="entry name" value="sensory_box"/>
    <property type="match status" value="1"/>
</dbReference>
<dbReference type="InterPro" id="IPR005467">
    <property type="entry name" value="His_kinase_dom"/>
</dbReference>
<evidence type="ECO:0000256" key="3">
    <source>
        <dbReference type="ARBA" id="ARBA00022553"/>
    </source>
</evidence>
<evidence type="ECO:0000256" key="1">
    <source>
        <dbReference type="ARBA" id="ARBA00000085"/>
    </source>
</evidence>
<dbReference type="PROSITE" id="PS50113">
    <property type="entry name" value="PAC"/>
    <property type="match status" value="1"/>
</dbReference>
<protein>
    <recommendedName>
        <fullName evidence="2">histidine kinase</fullName>
        <ecNumber evidence="2">2.7.13.3</ecNumber>
    </recommendedName>
</protein>
<name>A0A4R9GHG6_9LEPT</name>
<evidence type="ECO:0000256" key="5">
    <source>
        <dbReference type="ARBA" id="ARBA00022741"/>
    </source>
</evidence>
<proteinExistence type="predicted"/>
<dbReference type="Pfam" id="PF07568">
    <property type="entry name" value="HisKA_2"/>
    <property type="match status" value="1"/>
</dbReference>
<dbReference type="Gene3D" id="3.30.450.20">
    <property type="entry name" value="PAS domain"/>
    <property type="match status" value="1"/>
</dbReference>
<dbReference type="PROSITE" id="PS50109">
    <property type="entry name" value="HIS_KIN"/>
    <property type="match status" value="1"/>
</dbReference>
<keyword evidence="6" id="KW-0418">Kinase</keyword>
<sequence length="354" mass="40100">MERLEENRSIIKDAGEALRKNFEMLLLALRNSKVTVYSQDKDLKYNWAFHPEDAKDLADHFVGKSEYDLFPDRTAEEIVKLKENVIRTGEPFRGEIVLPCKGADVYLDLTVEPLKSADGAIQGVTTAAIDITEQKQIQKRLQEMVGEKEVMLREIHHRVKNNLAIIQSLFEFSKMKLAEEENGSFLLPIFEDCQNRIRSMSLIHENLYSARSLGSISLKEYIGQLTENIKSSILIDRDRITVICDLEEVPLDLDRMIHLGMAFNELLTNCFRHAFPERSGKIRISLFADANNAHLKLEDDGKGFDPGHKKKNSLGLNLVEAMAEKLGGTFEASGISGKGSVFRITFPLKKPEFS</sequence>
<dbReference type="PRINTS" id="PR00344">
    <property type="entry name" value="BCTRLSENSOR"/>
</dbReference>
<dbReference type="InterPro" id="IPR036890">
    <property type="entry name" value="HATPase_C_sf"/>
</dbReference>
<keyword evidence="3" id="KW-0597">Phosphoprotein</keyword>
<evidence type="ECO:0000256" key="8">
    <source>
        <dbReference type="ARBA" id="ARBA00023026"/>
    </source>
</evidence>
<evidence type="ECO:0000259" key="10">
    <source>
        <dbReference type="PROSITE" id="PS50113"/>
    </source>
</evidence>
<evidence type="ECO:0000313" key="12">
    <source>
        <dbReference type="Proteomes" id="UP000298458"/>
    </source>
</evidence>
<dbReference type="InterPro" id="IPR004358">
    <property type="entry name" value="Sig_transdc_His_kin-like_C"/>
</dbReference>
<evidence type="ECO:0000256" key="4">
    <source>
        <dbReference type="ARBA" id="ARBA00022679"/>
    </source>
</evidence>
<evidence type="ECO:0000256" key="7">
    <source>
        <dbReference type="ARBA" id="ARBA00022840"/>
    </source>
</evidence>
<dbReference type="Proteomes" id="UP000298458">
    <property type="component" value="Unassembled WGS sequence"/>
</dbReference>
<keyword evidence="12" id="KW-1185">Reference proteome</keyword>
<keyword evidence="7" id="KW-0067">ATP-binding</keyword>